<dbReference type="Gene3D" id="2.60.120.920">
    <property type="match status" value="1"/>
</dbReference>
<dbReference type="InterPro" id="IPR037353">
    <property type="entry name" value="ASH2"/>
</dbReference>
<dbReference type="InterPro" id="IPR043136">
    <property type="entry name" value="B30.2/SPRY_sf"/>
</dbReference>
<dbReference type="InterPro" id="IPR019786">
    <property type="entry name" value="Zinc_finger_PHD-type_CS"/>
</dbReference>
<dbReference type="GO" id="GO:0048188">
    <property type="term" value="C:Set1C/COMPASS complex"/>
    <property type="evidence" value="ECO:0007669"/>
    <property type="project" value="InterPro"/>
</dbReference>
<comment type="subcellular location">
    <subcellularLocation>
        <location evidence="1">Nucleus</location>
    </subcellularLocation>
</comment>
<feature type="domain" description="SPRY" evidence="7">
    <location>
        <begin position="392"/>
        <end position="598"/>
    </location>
</feature>
<dbReference type="WBParaSite" id="MCU_000121-RA">
    <property type="protein sequence ID" value="MCU_000121-RA"/>
    <property type="gene ID" value="MCU_000121"/>
</dbReference>
<organism evidence="8">
    <name type="scientific">Mesocestoides corti</name>
    <name type="common">Flatworm</name>
    <dbReference type="NCBI Taxonomy" id="53468"/>
    <lineage>
        <taxon>Eukaryota</taxon>
        <taxon>Metazoa</taxon>
        <taxon>Spiralia</taxon>
        <taxon>Lophotrochozoa</taxon>
        <taxon>Platyhelminthes</taxon>
        <taxon>Cestoda</taxon>
        <taxon>Eucestoda</taxon>
        <taxon>Cyclophyllidea</taxon>
        <taxon>Mesocestoididae</taxon>
        <taxon>Mesocestoides</taxon>
    </lineage>
</organism>
<dbReference type="InterPro" id="IPR003877">
    <property type="entry name" value="SPRY_dom"/>
</dbReference>
<keyword evidence="2" id="KW-0479">Metal-binding</keyword>
<dbReference type="PANTHER" id="PTHR10598:SF0">
    <property type="entry name" value="SET1_ASH2 HISTONE METHYLTRANSFERASE COMPLEX SUBUNIT ASH2"/>
    <property type="match status" value="1"/>
</dbReference>
<evidence type="ECO:0000313" key="8">
    <source>
        <dbReference type="WBParaSite" id="MCU_000121-RA"/>
    </source>
</evidence>
<proteinExistence type="predicted"/>
<dbReference type="InterPro" id="IPR013320">
    <property type="entry name" value="ConA-like_dom_sf"/>
</dbReference>
<evidence type="ECO:0000256" key="3">
    <source>
        <dbReference type="ARBA" id="ARBA00022771"/>
    </source>
</evidence>
<keyword evidence="5" id="KW-0539">Nucleus</keyword>
<dbReference type="InterPro" id="IPR053835">
    <property type="entry name" value="ASH2L-like_WH"/>
</dbReference>
<accession>A0A5K3EH23</accession>
<dbReference type="SUPFAM" id="SSF49899">
    <property type="entry name" value="Concanavalin A-like lectins/glucanases"/>
    <property type="match status" value="1"/>
</dbReference>
<dbReference type="SMART" id="SM00449">
    <property type="entry name" value="SPRY"/>
    <property type="match status" value="1"/>
</dbReference>
<name>A0A5K3EH23_MESCO</name>
<keyword evidence="3" id="KW-0863">Zinc-finger</keyword>
<dbReference type="CDD" id="cd15583">
    <property type="entry name" value="PHD_ash2p_like"/>
    <property type="match status" value="1"/>
</dbReference>
<reference evidence="8" key="1">
    <citation type="submission" date="2019-11" db="UniProtKB">
        <authorList>
            <consortium name="WormBaseParasite"/>
        </authorList>
    </citation>
    <scope>IDENTIFICATION</scope>
</reference>
<dbReference type="SUPFAM" id="SSF57903">
    <property type="entry name" value="FYVE/PHD zinc finger"/>
    <property type="match status" value="1"/>
</dbReference>
<evidence type="ECO:0000259" key="7">
    <source>
        <dbReference type="SMART" id="SM00449"/>
    </source>
</evidence>
<evidence type="ECO:0000256" key="2">
    <source>
        <dbReference type="ARBA" id="ARBA00022723"/>
    </source>
</evidence>
<protein>
    <submittedName>
        <fullName evidence="8">B30.2/SPRY domain-containing protein</fullName>
    </submittedName>
</protein>
<feature type="region of interest" description="Disordered" evidence="6">
    <location>
        <begin position="483"/>
        <end position="507"/>
    </location>
</feature>
<dbReference type="AlphaFoldDB" id="A0A5K3EH23"/>
<dbReference type="GO" id="GO:0008270">
    <property type="term" value="F:zinc ion binding"/>
    <property type="evidence" value="ECO:0007669"/>
    <property type="project" value="UniProtKB-KW"/>
</dbReference>
<dbReference type="Pfam" id="PF21257">
    <property type="entry name" value="PHD_ash2p_like"/>
    <property type="match status" value="1"/>
</dbReference>
<evidence type="ECO:0000256" key="1">
    <source>
        <dbReference type="ARBA" id="ARBA00004123"/>
    </source>
</evidence>
<evidence type="ECO:0000256" key="5">
    <source>
        <dbReference type="ARBA" id="ARBA00023242"/>
    </source>
</evidence>
<dbReference type="PANTHER" id="PTHR10598">
    <property type="entry name" value="SET1/ASH2 HISTONE METHYLTRANSFERASE COMPLEX SUBUNIT ASH2"/>
    <property type="match status" value="1"/>
</dbReference>
<dbReference type="GO" id="GO:0000976">
    <property type="term" value="F:transcription cis-regulatory region binding"/>
    <property type="evidence" value="ECO:0007669"/>
    <property type="project" value="TreeGrafter"/>
</dbReference>
<dbReference type="CDD" id="cd12872">
    <property type="entry name" value="SPRY_Ash2"/>
    <property type="match status" value="1"/>
</dbReference>
<sequence length="647" mass="71250">MTEPMDTSENDGSASSENVGKLQELMSKTIRIEVASGQQCYCGNPRDYSVPEFQCSFCYRWFHHHCINFDIGPSLPFMTAYHFMCKKCNNANEEVFSKKQANFASMCQTALANLMCIHNGRVYFSEEKELIPYLEQNWELLTSQPRRTNDSWHTNIHKTLVSNELFHVIDVDPQHAVCLSCQDVSTIGPSYERFRALTSQLKTSVSKRGPPPSSGQLTDSVGGDGSPLTGDGSDGAPGKSRKGVQSGSSSASLASTGGGGTGGNVRSTRRSTAAAVASSCGNGGLYGANPHDDTRAKVNEFGIPIDHPVNTENYRYILVEPDPHAQGRQQWDECESTAGKPIPGYFYRVCLCPKVVLSLHDRAHQMKLQDSQTSLTGDKGYCMARATHSVHTGTWYYEATITDQPEGSATRIGWSQLMGNLQAPCGYDKFGYSWRSRLGTVFHDSRGKHYADTGYSKGDVIGCLIELPKAARADMIPSMTALNSASTGSSKAGGGSKAGGRGDSAKAKTPEVPLFNYLPETYKDRPLIKFRNFYYFEEKGDPQALEKQLRPLPASKIVFYRNGECLGAAFQNIYAGAYFPAISIYKSATVCVNFGPNFKYPPADFDNWQPMSARRESAEVEQAMADMLYLNVNDRLIENLMKECHRS</sequence>
<feature type="region of interest" description="Disordered" evidence="6">
    <location>
        <begin position="202"/>
        <end position="270"/>
    </location>
</feature>
<dbReference type="Pfam" id="PF00622">
    <property type="entry name" value="SPRY"/>
    <property type="match status" value="2"/>
</dbReference>
<dbReference type="Pfam" id="PF21198">
    <property type="entry name" value="ASH2L-like_WH"/>
    <property type="match status" value="1"/>
</dbReference>
<evidence type="ECO:0000256" key="6">
    <source>
        <dbReference type="SAM" id="MobiDB-lite"/>
    </source>
</evidence>
<dbReference type="PROSITE" id="PS01359">
    <property type="entry name" value="ZF_PHD_1"/>
    <property type="match status" value="1"/>
</dbReference>
<dbReference type="InterPro" id="IPR011011">
    <property type="entry name" value="Znf_FYVE_PHD"/>
</dbReference>
<dbReference type="InterPro" id="IPR049455">
    <property type="entry name" value="ASH2-like_PHD"/>
</dbReference>
<dbReference type="Gene3D" id="3.90.980.20">
    <property type="match status" value="1"/>
</dbReference>
<feature type="compositionally biased region" description="Gly residues" evidence="6">
    <location>
        <begin position="491"/>
        <end position="502"/>
    </location>
</feature>
<evidence type="ECO:0000256" key="4">
    <source>
        <dbReference type="ARBA" id="ARBA00022833"/>
    </source>
</evidence>
<feature type="compositionally biased region" description="Low complexity" evidence="6">
    <location>
        <begin position="243"/>
        <end position="255"/>
    </location>
</feature>
<keyword evidence="4" id="KW-0862">Zinc</keyword>